<protein>
    <recommendedName>
        <fullName evidence="4">Excalibur calcium-binding domain-containing protein</fullName>
    </recommendedName>
</protein>
<evidence type="ECO:0000313" key="3">
    <source>
        <dbReference type="Proteomes" id="UP000238392"/>
    </source>
</evidence>
<evidence type="ECO:0000313" key="2">
    <source>
        <dbReference type="EMBL" id="PRY93908.1"/>
    </source>
</evidence>
<sequence length="270" mass="28314">MMVRRTGFIILAFAGLAACGPDLPESGPGYNSYDPYRAPGTSAVIPTAPVISSEVLDLSGSQPRVTSVAPTPAPVPTTSFDAASVETRSVVGSPRNVLDLRDQANEAINTANLAGRNSGAVPVQASPSNPAPAITVTPGANPQLSDENDFKAVSSERTIQDDKALLERNRSLYTVVQPGELPPRPDGSPNIVGYALKTNNPVGRPMYKRSSFRAETKYARACGSYASPDLAQAAFLASGGPIKDKLGVDPDGDGFACTWDPTPFRRAVQN</sequence>
<dbReference type="PROSITE" id="PS51257">
    <property type="entry name" value="PROKAR_LIPOPROTEIN"/>
    <property type="match status" value="1"/>
</dbReference>
<dbReference type="RefSeq" id="WP_245888409.1">
    <property type="nucleotide sequence ID" value="NZ_PVTQ01000001.1"/>
</dbReference>
<accession>A0A2T0X4N8</accession>
<proteinExistence type="predicted"/>
<feature type="chain" id="PRO_5015455443" description="Excalibur calcium-binding domain-containing protein" evidence="1">
    <location>
        <begin position="18"/>
        <end position="270"/>
    </location>
</feature>
<dbReference type="Proteomes" id="UP000238392">
    <property type="component" value="Unassembled WGS sequence"/>
</dbReference>
<organism evidence="2 3">
    <name type="scientific">Donghicola tyrosinivorans</name>
    <dbReference type="NCBI Taxonomy" id="1652492"/>
    <lineage>
        <taxon>Bacteria</taxon>
        <taxon>Pseudomonadati</taxon>
        <taxon>Pseudomonadota</taxon>
        <taxon>Alphaproteobacteria</taxon>
        <taxon>Rhodobacterales</taxon>
        <taxon>Roseobacteraceae</taxon>
        <taxon>Donghicola</taxon>
    </lineage>
</organism>
<dbReference type="EMBL" id="PVTQ01000001">
    <property type="protein sequence ID" value="PRY93908.1"/>
    <property type="molecule type" value="Genomic_DNA"/>
</dbReference>
<keyword evidence="3" id="KW-1185">Reference proteome</keyword>
<gene>
    <name evidence="2" type="ORF">CLV74_10137</name>
</gene>
<evidence type="ECO:0008006" key="4">
    <source>
        <dbReference type="Google" id="ProtNLM"/>
    </source>
</evidence>
<feature type="signal peptide" evidence="1">
    <location>
        <begin position="1"/>
        <end position="17"/>
    </location>
</feature>
<reference evidence="2 3" key="1">
    <citation type="submission" date="2018-03" db="EMBL/GenBank/DDBJ databases">
        <title>Genomic Encyclopedia of Archaeal and Bacterial Type Strains, Phase II (KMG-II): from individual species to whole genera.</title>
        <authorList>
            <person name="Goeker M."/>
        </authorList>
    </citation>
    <scope>NUCLEOTIDE SEQUENCE [LARGE SCALE GENOMIC DNA]</scope>
    <source>
        <strain evidence="2 3">DSM 100212</strain>
    </source>
</reference>
<comment type="caution">
    <text evidence="2">The sequence shown here is derived from an EMBL/GenBank/DDBJ whole genome shotgun (WGS) entry which is preliminary data.</text>
</comment>
<name>A0A2T0X4N8_9RHOB</name>
<keyword evidence="1" id="KW-0732">Signal</keyword>
<evidence type="ECO:0000256" key="1">
    <source>
        <dbReference type="SAM" id="SignalP"/>
    </source>
</evidence>
<dbReference type="AlphaFoldDB" id="A0A2T0X4N8"/>